<organism evidence="1 2">
    <name type="scientific">Parascaris equorum</name>
    <name type="common">Equine roundworm</name>
    <dbReference type="NCBI Taxonomy" id="6256"/>
    <lineage>
        <taxon>Eukaryota</taxon>
        <taxon>Metazoa</taxon>
        <taxon>Ecdysozoa</taxon>
        <taxon>Nematoda</taxon>
        <taxon>Chromadorea</taxon>
        <taxon>Rhabditida</taxon>
        <taxon>Spirurina</taxon>
        <taxon>Ascaridomorpha</taxon>
        <taxon>Ascaridoidea</taxon>
        <taxon>Ascarididae</taxon>
        <taxon>Parascaris</taxon>
    </lineage>
</organism>
<name>A0A914REY2_PAREQ</name>
<dbReference type="AlphaFoldDB" id="A0A914REY2"/>
<protein>
    <submittedName>
        <fullName evidence="2">Uncharacterized protein</fullName>
    </submittedName>
</protein>
<proteinExistence type="predicted"/>
<evidence type="ECO:0000313" key="2">
    <source>
        <dbReference type="WBParaSite" id="PEQ_0000487001-mRNA-1"/>
    </source>
</evidence>
<evidence type="ECO:0000313" key="1">
    <source>
        <dbReference type="Proteomes" id="UP000887564"/>
    </source>
</evidence>
<accession>A0A914REY2</accession>
<dbReference type="WBParaSite" id="PEQ_0000487001-mRNA-1">
    <property type="protein sequence ID" value="PEQ_0000487001-mRNA-1"/>
    <property type="gene ID" value="PEQ_0000487001"/>
</dbReference>
<reference evidence="2" key="1">
    <citation type="submission" date="2022-11" db="UniProtKB">
        <authorList>
            <consortium name="WormBaseParasite"/>
        </authorList>
    </citation>
    <scope>IDENTIFICATION</scope>
</reference>
<keyword evidence="1" id="KW-1185">Reference proteome</keyword>
<sequence length="85" mass="9478">MRNSELYMHSWQEASNFAVYAGYAVYGIMDEHRILRQLDVIVAMLQIHVAKVCVSTYADPLVSFICGINEIGAEKFDGCNNVCSG</sequence>
<dbReference type="Proteomes" id="UP000887564">
    <property type="component" value="Unplaced"/>
</dbReference>